<dbReference type="InterPro" id="IPR009057">
    <property type="entry name" value="Homeodomain-like_sf"/>
</dbReference>
<evidence type="ECO:0000313" key="8">
    <source>
        <dbReference type="Proteomes" id="UP000191039"/>
    </source>
</evidence>
<proteinExistence type="predicted"/>
<organism evidence="6 8">
    <name type="scientific">Mycolicibacterium diernhoferi</name>
    <dbReference type="NCBI Taxonomy" id="1801"/>
    <lineage>
        <taxon>Bacteria</taxon>
        <taxon>Bacillati</taxon>
        <taxon>Actinomycetota</taxon>
        <taxon>Actinomycetes</taxon>
        <taxon>Mycobacteriales</taxon>
        <taxon>Mycobacteriaceae</taxon>
        <taxon>Mycolicibacterium</taxon>
    </lineage>
</organism>
<feature type="domain" description="PAS" evidence="5">
    <location>
        <begin position="16"/>
        <end position="57"/>
    </location>
</feature>
<dbReference type="Gene3D" id="1.10.10.60">
    <property type="entry name" value="Homeodomain-like"/>
    <property type="match status" value="1"/>
</dbReference>
<keyword evidence="1" id="KW-0805">Transcription regulation</keyword>
<dbReference type="InterPro" id="IPR035965">
    <property type="entry name" value="PAS-like_dom_sf"/>
</dbReference>
<reference evidence="7 9" key="2">
    <citation type="submission" date="2017-10" db="EMBL/GenBank/DDBJ databases">
        <title>The new phylogeny of genus Mycobacterium.</title>
        <authorList>
            <person name="Tortoli E."/>
            <person name="Trovato A."/>
            <person name="Cirillo D.M."/>
        </authorList>
    </citation>
    <scope>NUCLEOTIDE SEQUENCE [LARGE SCALE GENOMIC DNA]</scope>
    <source>
        <strain evidence="7 9">IP141170001</strain>
    </source>
</reference>
<dbReference type="SUPFAM" id="SSF46689">
    <property type="entry name" value="Homeodomain-like"/>
    <property type="match status" value="1"/>
</dbReference>
<dbReference type="NCBIfam" id="TIGR00229">
    <property type="entry name" value="sensory_box"/>
    <property type="match status" value="1"/>
</dbReference>
<dbReference type="PANTHER" id="PTHR46796:SF6">
    <property type="entry name" value="ARAC SUBFAMILY"/>
    <property type="match status" value="1"/>
</dbReference>
<evidence type="ECO:0008006" key="10">
    <source>
        <dbReference type="Google" id="ProtNLM"/>
    </source>
</evidence>
<reference evidence="6 8" key="1">
    <citation type="submission" date="2016-09" db="EMBL/GenBank/DDBJ databases">
        <title>genome sequences of unsequenced Mycobacteria.</title>
        <authorList>
            <person name="Greninger A.L."/>
            <person name="Jerome K.R."/>
            <person name="Mcnair B."/>
            <person name="Wallis C."/>
            <person name="Fang F."/>
        </authorList>
    </citation>
    <scope>NUCLEOTIDE SEQUENCE [LARGE SCALE GENOMIC DNA]</scope>
    <source>
        <strain evidence="6 8">BM1</strain>
    </source>
</reference>
<keyword evidence="3" id="KW-0804">Transcription</keyword>
<dbReference type="AlphaFoldDB" id="A0A1Q4HEZ4"/>
<dbReference type="EMBL" id="PDCR01000011">
    <property type="protein sequence ID" value="PEG54543.1"/>
    <property type="molecule type" value="Genomic_DNA"/>
</dbReference>
<dbReference type="EMBL" id="MIJD01000035">
    <property type="protein sequence ID" value="OPE55353.1"/>
    <property type="molecule type" value="Genomic_DNA"/>
</dbReference>
<dbReference type="RefSeq" id="WP_073856439.1">
    <property type="nucleotide sequence ID" value="NZ_BAAATC010000020.1"/>
</dbReference>
<dbReference type="CDD" id="cd00130">
    <property type="entry name" value="PAS"/>
    <property type="match status" value="1"/>
</dbReference>
<gene>
    <name evidence="6" type="ORF">BV510_05485</name>
    <name evidence="7" type="ORF">CRI78_10095</name>
</gene>
<protein>
    <recommendedName>
        <fullName evidence="10">AraC family transcriptional regulator</fullName>
    </recommendedName>
</protein>
<dbReference type="SMART" id="SM00091">
    <property type="entry name" value="PAS"/>
    <property type="match status" value="1"/>
</dbReference>
<dbReference type="GO" id="GO:0003700">
    <property type="term" value="F:DNA-binding transcription factor activity"/>
    <property type="evidence" value="ECO:0007669"/>
    <property type="project" value="InterPro"/>
</dbReference>
<evidence type="ECO:0000256" key="1">
    <source>
        <dbReference type="ARBA" id="ARBA00023015"/>
    </source>
</evidence>
<dbReference type="Pfam" id="PF13188">
    <property type="entry name" value="PAS_8"/>
    <property type="match status" value="1"/>
</dbReference>
<dbReference type="Pfam" id="PF12833">
    <property type="entry name" value="HTH_18"/>
    <property type="match status" value="1"/>
</dbReference>
<feature type="domain" description="HTH araC/xylS-type" evidence="4">
    <location>
        <begin position="150"/>
        <end position="247"/>
    </location>
</feature>
<keyword evidence="9" id="KW-1185">Reference proteome</keyword>
<dbReference type="PROSITE" id="PS01124">
    <property type="entry name" value="HTH_ARAC_FAMILY_2"/>
    <property type="match status" value="1"/>
</dbReference>
<evidence type="ECO:0000256" key="2">
    <source>
        <dbReference type="ARBA" id="ARBA00023125"/>
    </source>
</evidence>
<dbReference type="GO" id="GO:0043565">
    <property type="term" value="F:sequence-specific DNA binding"/>
    <property type="evidence" value="ECO:0007669"/>
    <property type="project" value="InterPro"/>
</dbReference>
<evidence type="ECO:0000256" key="3">
    <source>
        <dbReference type="ARBA" id="ARBA00023163"/>
    </source>
</evidence>
<dbReference type="InterPro" id="IPR018060">
    <property type="entry name" value="HTH_AraC"/>
</dbReference>
<dbReference type="OrthoDB" id="9799345at2"/>
<accession>A0A1Q4HEZ4</accession>
<name>A0A1Q4HEZ4_9MYCO</name>
<evidence type="ECO:0000313" key="6">
    <source>
        <dbReference type="EMBL" id="OPE55353.1"/>
    </source>
</evidence>
<dbReference type="InterPro" id="IPR050204">
    <property type="entry name" value="AraC_XylS_family_regulators"/>
</dbReference>
<dbReference type="SUPFAM" id="SSF55785">
    <property type="entry name" value="PYP-like sensor domain (PAS domain)"/>
    <property type="match status" value="1"/>
</dbReference>
<dbReference type="InterPro" id="IPR000014">
    <property type="entry name" value="PAS"/>
</dbReference>
<dbReference type="STRING" id="1801.BRW64_11945"/>
<dbReference type="PANTHER" id="PTHR46796">
    <property type="entry name" value="HTH-TYPE TRANSCRIPTIONAL ACTIVATOR RHAS-RELATED"/>
    <property type="match status" value="1"/>
</dbReference>
<sequence>MFTQTKVTRPHLAALDAGTLSAVIDVAPTPLWVIGPDGTVVLANQAALSMLGYRNDDDVIGAPSHDTLHEWHPDGSRYPSDSCPILDGCGSTAETAHEWFITRAGQPIPVTWSARPLGTDGTRLLAFADASERIAAERPRDHGNRAALRARLLAHIDARFRDPEFTAARLAAEFHLSLRSVQQLLAEDGRSPATEIRRRRLELASTLIEQGAPVNRAGRAGGFAETGTFNRAFRRQYGVSPSEWARRTG</sequence>
<evidence type="ECO:0000259" key="4">
    <source>
        <dbReference type="PROSITE" id="PS01124"/>
    </source>
</evidence>
<evidence type="ECO:0000259" key="5">
    <source>
        <dbReference type="PROSITE" id="PS50112"/>
    </source>
</evidence>
<dbReference type="Gene3D" id="3.30.450.20">
    <property type="entry name" value="PAS domain"/>
    <property type="match status" value="1"/>
</dbReference>
<comment type="caution">
    <text evidence="6">The sequence shown here is derived from an EMBL/GenBank/DDBJ whole genome shotgun (WGS) entry which is preliminary data.</text>
</comment>
<evidence type="ECO:0000313" key="7">
    <source>
        <dbReference type="EMBL" id="PEG54543.1"/>
    </source>
</evidence>
<dbReference type="SMART" id="SM00342">
    <property type="entry name" value="HTH_ARAC"/>
    <property type="match status" value="1"/>
</dbReference>
<dbReference type="PROSITE" id="PS00041">
    <property type="entry name" value="HTH_ARAC_FAMILY_1"/>
    <property type="match status" value="1"/>
</dbReference>
<dbReference type="PROSITE" id="PS50112">
    <property type="entry name" value="PAS"/>
    <property type="match status" value="1"/>
</dbReference>
<dbReference type="Proteomes" id="UP000220340">
    <property type="component" value="Unassembled WGS sequence"/>
</dbReference>
<evidence type="ECO:0000313" key="9">
    <source>
        <dbReference type="Proteomes" id="UP000220340"/>
    </source>
</evidence>
<keyword evidence="2" id="KW-0238">DNA-binding</keyword>
<dbReference type="InterPro" id="IPR018062">
    <property type="entry name" value="HTH_AraC-typ_CS"/>
</dbReference>
<dbReference type="Proteomes" id="UP000191039">
    <property type="component" value="Unassembled WGS sequence"/>
</dbReference>